<evidence type="ECO:0000313" key="1">
    <source>
        <dbReference type="EMBL" id="GIY31091.1"/>
    </source>
</evidence>
<sequence>MLQKNTQGNFFCNGCIRLLQMCVETPFPVTVRKTRKEVGEENRKKTLLNFLSPRRSATVQWLTFSAFNPETKGLQQSMPSSEQCEET</sequence>
<protein>
    <submittedName>
        <fullName evidence="1">Uncharacterized protein</fullName>
    </submittedName>
</protein>
<organism evidence="1 2">
    <name type="scientific">Caerostris darwini</name>
    <dbReference type="NCBI Taxonomy" id="1538125"/>
    <lineage>
        <taxon>Eukaryota</taxon>
        <taxon>Metazoa</taxon>
        <taxon>Ecdysozoa</taxon>
        <taxon>Arthropoda</taxon>
        <taxon>Chelicerata</taxon>
        <taxon>Arachnida</taxon>
        <taxon>Araneae</taxon>
        <taxon>Araneomorphae</taxon>
        <taxon>Entelegynae</taxon>
        <taxon>Araneoidea</taxon>
        <taxon>Araneidae</taxon>
        <taxon>Caerostris</taxon>
    </lineage>
</organism>
<evidence type="ECO:0000313" key="2">
    <source>
        <dbReference type="Proteomes" id="UP001054837"/>
    </source>
</evidence>
<dbReference type="Proteomes" id="UP001054837">
    <property type="component" value="Unassembled WGS sequence"/>
</dbReference>
<reference evidence="1 2" key="1">
    <citation type="submission" date="2021-06" db="EMBL/GenBank/DDBJ databases">
        <title>Caerostris darwini draft genome.</title>
        <authorList>
            <person name="Kono N."/>
            <person name="Arakawa K."/>
        </authorList>
    </citation>
    <scope>NUCLEOTIDE SEQUENCE [LARGE SCALE GENOMIC DNA]</scope>
</reference>
<name>A0AAV4SEH6_9ARAC</name>
<accession>A0AAV4SEH6</accession>
<gene>
    <name evidence="1" type="ORF">CDAR_197861</name>
</gene>
<proteinExistence type="predicted"/>
<dbReference type="EMBL" id="BPLQ01007602">
    <property type="protein sequence ID" value="GIY31091.1"/>
    <property type="molecule type" value="Genomic_DNA"/>
</dbReference>
<dbReference type="AlphaFoldDB" id="A0AAV4SEH6"/>
<comment type="caution">
    <text evidence="1">The sequence shown here is derived from an EMBL/GenBank/DDBJ whole genome shotgun (WGS) entry which is preliminary data.</text>
</comment>
<keyword evidence="2" id="KW-1185">Reference proteome</keyword>